<feature type="compositionally biased region" description="Basic and acidic residues" evidence="1">
    <location>
        <begin position="396"/>
        <end position="405"/>
    </location>
</feature>
<proteinExistence type="predicted"/>
<organism evidence="2 3">
    <name type="scientific">Aulographum hederae CBS 113979</name>
    <dbReference type="NCBI Taxonomy" id="1176131"/>
    <lineage>
        <taxon>Eukaryota</taxon>
        <taxon>Fungi</taxon>
        <taxon>Dikarya</taxon>
        <taxon>Ascomycota</taxon>
        <taxon>Pezizomycotina</taxon>
        <taxon>Dothideomycetes</taxon>
        <taxon>Pleosporomycetidae</taxon>
        <taxon>Aulographales</taxon>
        <taxon>Aulographaceae</taxon>
    </lineage>
</organism>
<dbReference type="EMBL" id="ML977147">
    <property type="protein sequence ID" value="KAF1988742.1"/>
    <property type="molecule type" value="Genomic_DNA"/>
</dbReference>
<gene>
    <name evidence="2" type="ORF">K402DRAFT_452507</name>
</gene>
<reference evidence="2" key="1">
    <citation type="journal article" date="2020" name="Stud. Mycol.">
        <title>101 Dothideomycetes genomes: a test case for predicting lifestyles and emergence of pathogens.</title>
        <authorList>
            <person name="Haridas S."/>
            <person name="Albert R."/>
            <person name="Binder M."/>
            <person name="Bloem J."/>
            <person name="Labutti K."/>
            <person name="Salamov A."/>
            <person name="Andreopoulos B."/>
            <person name="Baker S."/>
            <person name="Barry K."/>
            <person name="Bills G."/>
            <person name="Bluhm B."/>
            <person name="Cannon C."/>
            <person name="Castanera R."/>
            <person name="Culley D."/>
            <person name="Daum C."/>
            <person name="Ezra D."/>
            <person name="Gonzalez J."/>
            <person name="Henrissat B."/>
            <person name="Kuo A."/>
            <person name="Liang C."/>
            <person name="Lipzen A."/>
            <person name="Lutzoni F."/>
            <person name="Magnuson J."/>
            <person name="Mondo S."/>
            <person name="Nolan M."/>
            <person name="Ohm R."/>
            <person name="Pangilinan J."/>
            <person name="Park H.-J."/>
            <person name="Ramirez L."/>
            <person name="Alfaro M."/>
            <person name="Sun H."/>
            <person name="Tritt A."/>
            <person name="Yoshinaga Y."/>
            <person name="Zwiers L.-H."/>
            <person name="Turgeon B."/>
            <person name="Goodwin S."/>
            <person name="Spatafora J."/>
            <person name="Crous P."/>
            <person name="Grigoriev I."/>
        </authorList>
    </citation>
    <scope>NUCLEOTIDE SEQUENCE</scope>
    <source>
        <strain evidence="2">CBS 113979</strain>
    </source>
</reference>
<evidence type="ECO:0000256" key="1">
    <source>
        <dbReference type="SAM" id="MobiDB-lite"/>
    </source>
</evidence>
<feature type="compositionally biased region" description="Pro residues" evidence="1">
    <location>
        <begin position="331"/>
        <end position="342"/>
    </location>
</feature>
<dbReference type="AlphaFoldDB" id="A0A6G1H6Q5"/>
<feature type="region of interest" description="Disordered" evidence="1">
    <location>
        <begin position="77"/>
        <end position="124"/>
    </location>
</feature>
<evidence type="ECO:0000313" key="3">
    <source>
        <dbReference type="Proteomes" id="UP000800041"/>
    </source>
</evidence>
<evidence type="ECO:0000313" key="2">
    <source>
        <dbReference type="EMBL" id="KAF1988742.1"/>
    </source>
</evidence>
<feature type="compositionally biased region" description="Pro residues" evidence="1">
    <location>
        <begin position="237"/>
        <end position="252"/>
    </location>
</feature>
<name>A0A6G1H6Q5_9PEZI</name>
<protein>
    <submittedName>
        <fullName evidence="2">Uncharacterized protein</fullName>
    </submittedName>
</protein>
<feature type="compositionally biased region" description="Low complexity" evidence="1">
    <location>
        <begin position="278"/>
        <end position="287"/>
    </location>
</feature>
<feature type="compositionally biased region" description="Low complexity" evidence="1">
    <location>
        <begin position="343"/>
        <end position="363"/>
    </location>
</feature>
<feature type="region of interest" description="Disordered" evidence="1">
    <location>
        <begin position="204"/>
        <end position="405"/>
    </location>
</feature>
<feature type="compositionally biased region" description="Low complexity" evidence="1">
    <location>
        <begin position="298"/>
        <end position="330"/>
    </location>
</feature>
<dbReference type="Proteomes" id="UP000800041">
    <property type="component" value="Unassembled WGS sequence"/>
</dbReference>
<feature type="compositionally biased region" description="Basic residues" evidence="1">
    <location>
        <begin position="86"/>
        <end position="95"/>
    </location>
</feature>
<feature type="compositionally biased region" description="Polar residues" evidence="1">
    <location>
        <begin position="364"/>
        <end position="374"/>
    </location>
</feature>
<accession>A0A6G1H6Q5</accession>
<sequence length="405" mass="43590">MLRRLFETQEDVLQKAHDDIGCIESFRDIHNTLPSILVKLGMDYFPQIDRMTKDCTRVQQSLLDILDLQQERKTFTNLKAPTNKHYSPRSKRYQLKTRPTPPTHKIKSFSSSQRGDGDSKNHSSLQVERVLGRISGPLRGVLLISAVAWTVWGRKRSARKRTRELVRLHQLGCLPAKLIDPTDPEYKRMQDMGAEFPVPAAAAQPSVAPVEARRGNVAEGRPPPETGHLQTAVYPSLGPPPIKPAAARPPPAATAAHSPAGGNPIMSPTSPQNLAQRPHPGIANAPANPIPSPAPQVSPSHPTTIPIPASTSSAAAAPLLSLSHPTAAPVAPTPASPSPTAAPAPSMSSENTTTPPTAQQQPQHNTDNPPTSQSSRRRAFPVLASRLVAKAKGQSRRSDRGDDVV</sequence>
<feature type="compositionally biased region" description="Polar residues" evidence="1">
    <location>
        <begin position="266"/>
        <end position="275"/>
    </location>
</feature>
<keyword evidence="3" id="KW-1185">Reference proteome</keyword>